<evidence type="ECO:0000256" key="7">
    <source>
        <dbReference type="ARBA" id="ARBA00023237"/>
    </source>
</evidence>
<keyword evidence="3 8" id="KW-1134">Transmembrane beta strand</keyword>
<name>A0A1M6SJ98_REIAG</name>
<accession>A0A1M6SJ98</accession>
<dbReference type="InterPro" id="IPR037066">
    <property type="entry name" value="Plug_dom_sf"/>
</dbReference>
<keyword evidence="6 8" id="KW-0472">Membrane</keyword>
<dbReference type="PANTHER" id="PTHR30069">
    <property type="entry name" value="TONB-DEPENDENT OUTER MEMBRANE RECEPTOR"/>
    <property type="match status" value="1"/>
</dbReference>
<dbReference type="InterPro" id="IPR036942">
    <property type="entry name" value="Beta-barrel_TonB_sf"/>
</dbReference>
<keyword evidence="4 8" id="KW-0812">Transmembrane</keyword>
<dbReference type="GO" id="GO:0015344">
    <property type="term" value="F:siderophore uptake transmembrane transporter activity"/>
    <property type="evidence" value="ECO:0007669"/>
    <property type="project" value="TreeGrafter"/>
</dbReference>
<comment type="similarity">
    <text evidence="8">Belongs to the TonB-dependent receptor family.</text>
</comment>
<dbReference type="PROSITE" id="PS52016">
    <property type="entry name" value="TONB_DEPENDENT_REC_3"/>
    <property type="match status" value="1"/>
</dbReference>
<dbReference type="Gene3D" id="2.170.130.10">
    <property type="entry name" value="TonB-dependent receptor, plug domain"/>
    <property type="match status" value="1"/>
</dbReference>
<proteinExistence type="inferred from homology"/>
<dbReference type="SUPFAM" id="SSF49464">
    <property type="entry name" value="Carboxypeptidase regulatory domain-like"/>
    <property type="match status" value="1"/>
</dbReference>
<keyword evidence="11" id="KW-1185">Reference proteome</keyword>
<evidence type="ECO:0000256" key="6">
    <source>
        <dbReference type="ARBA" id="ARBA00023136"/>
    </source>
</evidence>
<dbReference type="Pfam" id="PF13715">
    <property type="entry name" value="CarbopepD_reg_2"/>
    <property type="match status" value="1"/>
</dbReference>
<evidence type="ECO:0000259" key="9">
    <source>
        <dbReference type="Pfam" id="PF07715"/>
    </source>
</evidence>
<gene>
    <name evidence="10" type="ORF">SAMN04488028_10539</name>
</gene>
<dbReference type="AlphaFoldDB" id="A0A1M6SJ98"/>
<sequence length="868" mass="98493">MTLCPMVSAQSDILSQEITLKKRRYSVRVLLEKILPSHDIPLAYHDNIVPLHKVITFDVKPYTIEHILDKICRNDNLTYEVIGGQVLLTYYERPDLEYKYTISGRVKDADTGEVLIGASLYIQELASGVSANAYGFYAFTVPSGVYHISVSYLGYEPMMIEVDLRKNIKSNIELVPKPIQLDELTIDELNPMEIKAHTILSSTNRIDMEMAKHIPYLGEVDVFQGSLLLPGITNIGEGVSGVNVRGGTSDQNLVLMDEAVLYNPNHFFGLISVFNPDAVNDVEILKGDFPAKYGGRTSSVMHVRQREGNEKEFEVSGGLGLLTSRLMAEGPMFNQKGSFLVSGRATFWDLLLRNLSDPRFNDIRANFQDLNGKVKYNINAKNKLFMSGYWGSDATKYGTDALQQWGNSLLSLRWNHIMRNKHFINVTSYYSGYRYSLKEEEEFRDLEGRYSINDLAVKADITSYYGPGFIMDWGISSIHHRLLPGEVIKGELDTSGNEISLPDETSFESSVYASTENRIGSKLTVSLGLRFSHFINDGQSDVYVYEEGEPLSQTTIVDTLKAGSDENKMNFYNWLPRVSLKFSLGANSSAKVSYSSSVQYMHQLSNTTSPSSSDNWVMAGLNVLPTTMNQSTVGVYKFFPQWDMNASVEAYYRDLNDVIDYKNGANLQFNESVETELIYGIERAYGLEFFVKKSLGKWTGWAGYTLSRVERKFDNSNESLEINNGNFFASDFDRSHDFALSLVYETEQRWSFSTNFVFYTGRPYSFPDSKYEVDGVLVPNYPSRNQDRLSNYHRLDVSATYQIKPMKKNGEKRMFESELVFSIYNVYSRDNAQAYFFSEDPDIPGRPTVNQLSVLAFPVPSVTYNFRF</sequence>
<dbReference type="PANTHER" id="PTHR30069:SF29">
    <property type="entry name" value="HEMOGLOBIN AND HEMOGLOBIN-HAPTOGLOBIN-BINDING PROTEIN 1-RELATED"/>
    <property type="match status" value="1"/>
</dbReference>
<evidence type="ECO:0000313" key="11">
    <source>
        <dbReference type="Proteomes" id="UP000184474"/>
    </source>
</evidence>
<dbReference type="GO" id="GO:0044718">
    <property type="term" value="P:siderophore transmembrane transport"/>
    <property type="evidence" value="ECO:0007669"/>
    <property type="project" value="TreeGrafter"/>
</dbReference>
<dbReference type="InterPro" id="IPR039426">
    <property type="entry name" value="TonB-dep_rcpt-like"/>
</dbReference>
<dbReference type="STRING" id="156994.SAMN04488028_10539"/>
<dbReference type="GO" id="GO:0009279">
    <property type="term" value="C:cell outer membrane"/>
    <property type="evidence" value="ECO:0007669"/>
    <property type="project" value="UniProtKB-SubCell"/>
</dbReference>
<reference evidence="11" key="1">
    <citation type="submission" date="2016-11" db="EMBL/GenBank/DDBJ databases">
        <authorList>
            <person name="Varghese N."/>
            <person name="Submissions S."/>
        </authorList>
    </citation>
    <scope>NUCLEOTIDE SEQUENCE [LARGE SCALE GENOMIC DNA]</scope>
    <source>
        <strain evidence="11">DSM 26134</strain>
    </source>
</reference>
<keyword evidence="5" id="KW-0732">Signal</keyword>
<dbReference type="SUPFAM" id="SSF56935">
    <property type="entry name" value="Porins"/>
    <property type="match status" value="1"/>
</dbReference>
<evidence type="ECO:0000256" key="3">
    <source>
        <dbReference type="ARBA" id="ARBA00022452"/>
    </source>
</evidence>
<dbReference type="Gene3D" id="2.60.40.1120">
    <property type="entry name" value="Carboxypeptidase-like, regulatory domain"/>
    <property type="match status" value="1"/>
</dbReference>
<organism evidence="10 11">
    <name type="scientific">Reichenbachiella agariperforans</name>
    <dbReference type="NCBI Taxonomy" id="156994"/>
    <lineage>
        <taxon>Bacteria</taxon>
        <taxon>Pseudomonadati</taxon>
        <taxon>Bacteroidota</taxon>
        <taxon>Cytophagia</taxon>
        <taxon>Cytophagales</taxon>
        <taxon>Reichenbachiellaceae</taxon>
        <taxon>Reichenbachiella</taxon>
    </lineage>
</organism>
<evidence type="ECO:0000256" key="8">
    <source>
        <dbReference type="PROSITE-ProRule" id="PRU01360"/>
    </source>
</evidence>
<dbReference type="Gene3D" id="2.40.170.20">
    <property type="entry name" value="TonB-dependent receptor, beta-barrel domain"/>
    <property type="match status" value="1"/>
</dbReference>
<dbReference type="Pfam" id="PF07715">
    <property type="entry name" value="Plug"/>
    <property type="match status" value="1"/>
</dbReference>
<feature type="domain" description="TonB-dependent receptor plug" evidence="9">
    <location>
        <begin position="230"/>
        <end position="297"/>
    </location>
</feature>
<dbReference type="InterPro" id="IPR012910">
    <property type="entry name" value="Plug_dom"/>
</dbReference>
<evidence type="ECO:0000313" key="10">
    <source>
        <dbReference type="EMBL" id="SHK44737.1"/>
    </source>
</evidence>
<evidence type="ECO:0000256" key="1">
    <source>
        <dbReference type="ARBA" id="ARBA00004571"/>
    </source>
</evidence>
<protein>
    <submittedName>
        <fullName evidence="10">Outer membrane receptor proteins, mostly Fe transport</fullName>
    </submittedName>
</protein>
<dbReference type="InterPro" id="IPR008969">
    <property type="entry name" value="CarboxyPept-like_regulatory"/>
</dbReference>
<dbReference type="Proteomes" id="UP000184474">
    <property type="component" value="Unassembled WGS sequence"/>
</dbReference>
<evidence type="ECO:0000256" key="2">
    <source>
        <dbReference type="ARBA" id="ARBA00022448"/>
    </source>
</evidence>
<evidence type="ECO:0000256" key="4">
    <source>
        <dbReference type="ARBA" id="ARBA00022692"/>
    </source>
</evidence>
<dbReference type="EMBL" id="FRAA01000005">
    <property type="protein sequence ID" value="SHK44737.1"/>
    <property type="molecule type" value="Genomic_DNA"/>
</dbReference>
<keyword evidence="2 8" id="KW-0813">Transport</keyword>
<keyword evidence="10" id="KW-0675">Receptor</keyword>
<comment type="subcellular location">
    <subcellularLocation>
        <location evidence="1 8">Cell outer membrane</location>
        <topology evidence="1 8">Multi-pass membrane protein</topology>
    </subcellularLocation>
</comment>
<keyword evidence="7 8" id="KW-0998">Cell outer membrane</keyword>
<evidence type="ECO:0000256" key="5">
    <source>
        <dbReference type="ARBA" id="ARBA00022729"/>
    </source>
</evidence>